<gene>
    <name evidence="3" type="ORF">ATJ88_2076</name>
</gene>
<sequence length="123" mass="12572">MSRTRTTLGTALALTGALALAGCADTGTADTPLDPDAVVIDVRTPAEYAEGHLEGALNIDVQSADAVARFDELDPTGTYVVYCRSGNRAEAALDLLTTQGFDDVTNAGSLRQAATATGLDVVG</sequence>
<dbReference type="InterPro" id="IPR050229">
    <property type="entry name" value="GlpE_sulfurtransferase"/>
</dbReference>
<dbReference type="EMBL" id="PDJJ01000001">
    <property type="protein sequence ID" value="PFG43382.1"/>
    <property type="molecule type" value="Genomic_DNA"/>
</dbReference>
<organism evidence="3 4">
    <name type="scientific">Isoptericola jiangsuensis</name>
    <dbReference type="NCBI Taxonomy" id="548579"/>
    <lineage>
        <taxon>Bacteria</taxon>
        <taxon>Bacillati</taxon>
        <taxon>Actinomycetota</taxon>
        <taxon>Actinomycetes</taxon>
        <taxon>Micrococcales</taxon>
        <taxon>Promicromonosporaceae</taxon>
        <taxon>Isoptericola</taxon>
    </lineage>
</organism>
<dbReference type="AlphaFoldDB" id="A0A2A9EYK8"/>
<evidence type="ECO:0000313" key="4">
    <source>
        <dbReference type="Proteomes" id="UP000224130"/>
    </source>
</evidence>
<dbReference type="InterPro" id="IPR001763">
    <property type="entry name" value="Rhodanese-like_dom"/>
</dbReference>
<evidence type="ECO:0000259" key="2">
    <source>
        <dbReference type="PROSITE" id="PS50206"/>
    </source>
</evidence>
<dbReference type="SUPFAM" id="SSF52821">
    <property type="entry name" value="Rhodanese/Cell cycle control phosphatase"/>
    <property type="match status" value="1"/>
</dbReference>
<dbReference type="RefSeq" id="WP_098463749.1">
    <property type="nucleotide sequence ID" value="NZ_PDJJ01000001.1"/>
</dbReference>
<feature type="signal peptide" evidence="1">
    <location>
        <begin position="1"/>
        <end position="21"/>
    </location>
</feature>
<dbReference type="PANTHER" id="PTHR43031">
    <property type="entry name" value="FAD-DEPENDENT OXIDOREDUCTASE"/>
    <property type="match status" value="1"/>
</dbReference>
<dbReference type="SMART" id="SM00450">
    <property type="entry name" value="RHOD"/>
    <property type="match status" value="1"/>
</dbReference>
<accession>A0A2A9EYK8</accession>
<feature type="domain" description="Rhodanese" evidence="2">
    <location>
        <begin position="33"/>
        <end position="122"/>
    </location>
</feature>
<evidence type="ECO:0000313" key="3">
    <source>
        <dbReference type="EMBL" id="PFG43382.1"/>
    </source>
</evidence>
<dbReference type="Pfam" id="PF00581">
    <property type="entry name" value="Rhodanese"/>
    <property type="match status" value="1"/>
</dbReference>
<dbReference type="PROSITE" id="PS50206">
    <property type="entry name" value="RHODANESE_3"/>
    <property type="match status" value="1"/>
</dbReference>
<evidence type="ECO:0000256" key="1">
    <source>
        <dbReference type="SAM" id="SignalP"/>
    </source>
</evidence>
<name>A0A2A9EYK8_9MICO</name>
<reference evidence="3 4" key="1">
    <citation type="submission" date="2017-10" db="EMBL/GenBank/DDBJ databases">
        <title>Sequencing the genomes of 1000 actinobacteria strains.</title>
        <authorList>
            <person name="Klenk H.-P."/>
        </authorList>
    </citation>
    <scope>NUCLEOTIDE SEQUENCE [LARGE SCALE GENOMIC DNA]</scope>
    <source>
        <strain evidence="3 4">DSM 21863</strain>
    </source>
</reference>
<keyword evidence="1" id="KW-0732">Signal</keyword>
<dbReference type="OrthoDB" id="9800872at2"/>
<dbReference type="Gene3D" id="3.40.250.10">
    <property type="entry name" value="Rhodanese-like domain"/>
    <property type="match status" value="1"/>
</dbReference>
<proteinExistence type="predicted"/>
<keyword evidence="4" id="KW-1185">Reference proteome</keyword>
<dbReference type="InterPro" id="IPR036873">
    <property type="entry name" value="Rhodanese-like_dom_sf"/>
</dbReference>
<dbReference type="PANTHER" id="PTHR43031:SF1">
    <property type="entry name" value="PYRIDINE NUCLEOTIDE-DISULPHIDE OXIDOREDUCTASE"/>
    <property type="match status" value="1"/>
</dbReference>
<feature type="chain" id="PRO_5039552223" evidence="1">
    <location>
        <begin position="22"/>
        <end position="123"/>
    </location>
</feature>
<comment type="caution">
    <text evidence="3">The sequence shown here is derived from an EMBL/GenBank/DDBJ whole genome shotgun (WGS) entry which is preliminary data.</text>
</comment>
<protein>
    <submittedName>
        <fullName evidence="3">Rhodanese-like domain-containing protein</fullName>
    </submittedName>
</protein>
<dbReference type="PROSITE" id="PS51257">
    <property type="entry name" value="PROKAR_LIPOPROTEIN"/>
    <property type="match status" value="1"/>
</dbReference>
<dbReference type="CDD" id="cd00158">
    <property type="entry name" value="RHOD"/>
    <property type="match status" value="1"/>
</dbReference>
<dbReference type="Proteomes" id="UP000224130">
    <property type="component" value="Unassembled WGS sequence"/>
</dbReference>